<sequence>MGHLAQICDNARIYGKSNIDHQVKIYDNAVVNSHSKICNYIYDDDQSIKDSA</sequence>
<reference evidence="1 2" key="1">
    <citation type="journal article" date="2007" name="Nat. Genet.">
        <title>Genomic analysis of Bartonella identifies type IV secretion systems as host adaptability factors.</title>
        <authorList>
            <person name="Saenz H.L."/>
            <person name="Engel P."/>
            <person name="Stoeckli M.C."/>
            <person name="Lanz C."/>
            <person name="Raddatz G."/>
            <person name="Vayssier-Taussat M."/>
            <person name="Birtles R."/>
            <person name="Schuster S.C."/>
            <person name="Dehio C."/>
        </authorList>
    </citation>
    <scope>NUCLEOTIDE SEQUENCE [LARGE SCALE GENOMIC DNA]</scope>
    <source>
        <strain evidence="2">DSM 28219 / CCUG 45778 / CIP 105476 / IBS 506</strain>
    </source>
</reference>
<dbReference type="KEGG" id="btr:BT_0387"/>
<evidence type="ECO:0000313" key="1">
    <source>
        <dbReference type="EMBL" id="CAK00847.1"/>
    </source>
</evidence>
<dbReference type="AlphaFoldDB" id="A9INW0"/>
<protein>
    <submittedName>
        <fullName evidence="1">Uncharacterized protein</fullName>
    </submittedName>
</protein>
<gene>
    <name evidence="1" type="ordered locus">BT_0387</name>
</gene>
<dbReference type="EMBL" id="AM260525">
    <property type="protein sequence ID" value="CAK00847.1"/>
    <property type="molecule type" value="Genomic_DNA"/>
</dbReference>
<dbReference type="InterPro" id="IPR011004">
    <property type="entry name" value="Trimer_LpxA-like_sf"/>
</dbReference>
<dbReference type="RefSeq" id="WP_012230891.1">
    <property type="nucleotide sequence ID" value="NC_010161.1"/>
</dbReference>
<name>A9INW0_BART1</name>
<keyword evidence="2" id="KW-1185">Reference proteome</keyword>
<dbReference type="HOGENOM" id="CLU_3077159_0_0_5"/>
<accession>A9INW0</accession>
<organism evidence="1 2">
    <name type="scientific">Bartonella tribocorum (strain DSM 28219 / CCUG 45778 / CIP 105476 / IBS 506)</name>
    <dbReference type="NCBI Taxonomy" id="382640"/>
    <lineage>
        <taxon>Bacteria</taxon>
        <taxon>Pseudomonadati</taxon>
        <taxon>Pseudomonadota</taxon>
        <taxon>Alphaproteobacteria</taxon>
        <taxon>Hyphomicrobiales</taxon>
        <taxon>Bartonellaceae</taxon>
        <taxon>Bartonella</taxon>
    </lineage>
</organism>
<dbReference type="SUPFAM" id="SSF51161">
    <property type="entry name" value="Trimeric LpxA-like enzymes"/>
    <property type="match status" value="1"/>
</dbReference>
<proteinExistence type="predicted"/>
<evidence type="ECO:0000313" key="2">
    <source>
        <dbReference type="Proteomes" id="UP000001592"/>
    </source>
</evidence>
<dbReference type="Proteomes" id="UP000001592">
    <property type="component" value="Chromosome"/>
</dbReference>